<dbReference type="InterPro" id="IPR001789">
    <property type="entry name" value="Sig_transdc_resp-reg_receiver"/>
</dbReference>
<dbReference type="InterPro" id="IPR011006">
    <property type="entry name" value="CheY-like_superfamily"/>
</dbReference>
<dbReference type="PANTHER" id="PTHR45526:SF1">
    <property type="entry name" value="TRANSCRIPTIONAL REGULATORY PROTEIN DCUR-RELATED"/>
    <property type="match status" value="1"/>
</dbReference>
<dbReference type="SUPFAM" id="SSF52172">
    <property type="entry name" value="CheY-like"/>
    <property type="match status" value="1"/>
</dbReference>
<dbReference type="SMART" id="SM00850">
    <property type="entry name" value="LytTR"/>
    <property type="match status" value="1"/>
</dbReference>
<dbReference type="Pfam" id="PF00072">
    <property type="entry name" value="Response_reg"/>
    <property type="match status" value="1"/>
</dbReference>
<protein>
    <submittedName>
        <fullName evidence="4">Response regulator transcription factor</fullName>
    </submittedName>
</protein>
<evidence type="ECO:0000259" key="2">
    <source>
        <dbReference type="PROSITE" id="PS50110"/>
    </source>
</evidence>
<evidence type="ECO:0000313" key="4">
    <source>
        <dbReference type="EMBL" id="MBO9152233.1"/>
    </source>
</evidence>
<accession>A0ABS3YC29</accession>
<proteinExistence type="predicted"/>
<feature type="modified residue" description="4-aspartylphosphate" evidence="1">
    <location>
        <position position="56"/>
    </location>
</feature>
<dbReference type="InterPro" id="IPR007492">
    <property type="entry name" value="LytTR_DNA-bd_dom"/>
</dbReference>
<evidence type="ECO:0000259" key="3">
    <source>
        <dbReference type="PROSITE" id="PS50930"/>
    </source>
</evidence>
<keyword evidence="5" id="KW-1185">Reference proteome</keyword>
<name>A0ABS3YC29_9BACT</name>
<dbReference type="RefSeq" id="WP_209145231.1">
    <property type="nucleotide sequence ID" value="NZ_JAGHKP010000002.1"/>
</dbReference>
<organism evidence="4 5">
    <name type="scientific">Chitinophaga chungangae</name>
    <dbReference type="NCBI Taxonomy" id="2821488"/>
    <lineage>
        <taxon>Bacteria</taxon>
        <taxon>Pseudomonadati</taxon>
        <taxon>Bacteroidota</taxon>
        <taxon>Chitinophagia</taxon>
        <taxon>Chitinophagales</taxon>
        <taxon>Chitinophagaceae</taxon>
        <taxon>Chitinophaga</taxon>
    </lineage>
</organism>
<dbReference type="Proteomes" id="UP000679126">
    <property type="component" value="Unassembled WGS sequence"/>
</dbReference>
<dbReference type="PROSITE" id="PS50110">
    <property type="entry name" value="RESPONSE_REGULATORY"/>
    <property type="match status" value="1"/>
</dbReference>
<dbReference type="EMBL" id="JAGHKP010000002">
    <property type="protein sequence ID" value="MBO9152233.1"/>
    <property type="molecule type" value="Genomic_DNA"/>
</dbReference>
<reference evidence="5" key="1">
    <citation type="submission" date="2021-03" db="EMBL/GenBank/DDBJ databases">
        <title>Assistant Professor.</title>
        <authorList>
            <person name="Huq M.A."/>
        </authorList>
    </citation>
    <scope>NUCLEOTIDE SEQUENCE [LARGE SCALE GENOMIC DNA]</scope>
    <source>
        <strain evidence="5">MAH-28</strain>
    </source>
</reference>
<feature type="domain" description="Response regulatory" evidence="2">
    <location>
        <begin position="4"/>
        <end position="117"/>
    </location>
</feature>
<feature type="domain" description="HTH LytTR-type" evidence="3">
    <location>
        <begin position="147"/>
        <end position="250"/>
    </location>
</feature>
<evidence type="ECO:0000256" key="1">
    <source>
        <dbReference type="PROSITE-ProRule" id="PRU00169"/>
    </source>
</evidence>
<dbReference type="PANTHER" id="PTHR45526">
    <property type="entry name" value="TRANSCRIPTIONAL REGULATORY PROTEIN DPIA"/>
    <property type="match status" value="1"/>
</dbReference>
<dbReference type="InterPro" id="IPR051271">
    <property type="entry name" value="2C-system_Tx_regulators"/>
</dbReference>
<keyword evidence="1" id="KW-0597">Phosphoprotein</keyword>
<gene>
    <name evidence="4" type="ORF">J7I43_08425</name>
</gene>
<dbReference type="Pfam" id="PF04397">
    <property type="entry name" value="LytTR"/>
    <property type="match status" value="1"/>
</dbReference>
<sequence length="253" mass="28705">MKIKALIVEDEKLSRDFLSNMVREYCPQLELVAVASNVEEALQRISSHSPQLIFLDIEMQTGTGFDVLQRAGHHNFHVIFTTAFDHYAIQAIKFSAVDYLLKPINLDELETAVNKAVKQMEGPSAENNRLELLLKNLNRPAGEDFCISLSTSEGVDFIPLSGIIRLEAKGPYTIFYLKDGRQIMVSKNLKEYEMSLQEHGFFRIHNSNMINLKDVKRWVRTDGGYAVMSDGAMVAISPKKKDEFMALMTKRTV</sequence>
<dbReference type="SMART" id="SM00448">
    <property type="entry name" value="REC"/>
    <property type="match status" value="1"/>
</dbReference>
<comment type="caution">
    <text evidence="4">The sequence shown here is derived from an EMBL/GenBank/DDBJ whole genome shotgun (WGS) entry which is preliminary data.</text>
</comment>
<dbReference type="Gene3D" id="3.40.50.2300">
    <property type="match status" value="1"/>
</dbReference>
<evidence type="ECO:0000313" key="5">
    <source>
        <dbReference type="Proteomes" id="UP000679126"/>
    </source>
</evidence>
<dbReference type="PROSITE" id="PS50930">
    <property type="entry name" value="HTH_LYTTR"/>
    <property type="match status" value="1"/>
</dbReference>
<dbReference type="Gene3D" id="2.40.50.1020">
    <property type="entry name" value="LytTr DNA-binding domain"/>
    <property type="match status" value="1"/>
</dbReference>